<evidence type="ECO:0000313" key="10">
    <source>
        <dbReference type="EMBL" id="MBO1321259.1"/>
    </source>
</evidence>
<dbReference type="RefSeq" id="WP_207861234.1">
    <property type="nucleotide sequence ID" value="NZ_JAFREP010000023.1"/>
</dbReference>
<feature type="domain" description="OmpR/PhoB-type" evidence="9">
    <location>
        <begin position="126"/>
        <end position="225"/>
    </location>
</feature>
<dbReference type="InterPro" id="IPR036388">
    <property type="entry name" value="WH-like_DNA-bd_sf"/>
</dbReference>
<feature type="domain" description="Response regulatory" evidence="8">
    <location>
        <begin position="3"/>
        <end position="116"/>
    </location>
</feature>
<dbReference type="GO" id="GO:0005829">
    <property type="term" value="C:cytosol"/>
    <property type="evidence" value="ECO:0007669"/>
    <property type="project" value="TreeGrafter"/>
</dbReference>
<evidence type="ECO:0000259" key="9">
    <source>
        <dbReference type="PROSITE" id="PS51755"/>
    </source>
</evidence>
<keyword evidence="1 6" id="KW-0597">Phosphoprotein</keyword>
<dbReference type="GO" id="GO:0000156">
    <property type="term" value="F:phosphorelay response regulator activity"/>
    <property type="evidence" value="ECO:0007669"/>
    <property type="project" value="TreeGrafter"/>
</dbReference>
<dbReference type="GO" id="GO:0032993">
    <property type="term" value="C:protein-DNA complex"/>
    <property type="evidence" value="ECO:0007669"/>
    <property type="project" value="TreeGrafter"/>
</dbReference>
<evidence type="ECO:0000259" key="8">
    <source>
        <dbReference type="PROSITE" id="PS50110"/>
    </source>
</evidence>
<dbReference type="SMART" id="SM00448">
    <property type="entry name" value="REC"/>
    <property type="match status" value="1"/>
</dbReference>
<keyword evidence="4 7" id="KW-0238">DNA-binding</keyword>
<feature type="modified residue" description="4-aspartylphosphate" evidence="6">
    <location>
        <position position="52"/>
    </location>
</feature>
<feature type="DNA-binding region" description="OmpR/PhoB-type" evidence="7">
    <location>
        <begin position="126"/>
        <end position="225"/>
    </location>
</feature>
<keyword evidence="11" id="KW-1185">Reference proteome</keyword>
<evidence type="ECO:0000256" key="7">
    <source>
        <dbReference type="PROSITE-ProRule" id="PRU01091"/>
    </source>
</evidence>
<dbReference type="InterPro" id="IPR039420">
    <property type="entry name" value="WalR-like"/>
</dbReference>
<proteinExistence type="predicted"/>
<organism evidence="10 11">
    <name type="scientific">Acanthopleuribacter pedis</name>
    <dbReference type="NCBI Taxonomy" id="442870"/>
    <lineage>
        <taxon>Bacteria</taxon>
        <taxon>Pseudomonadati</taxon>
        <taxon>Acidobacteriota</taxon>
        <taxon>Holophagae</taxon>
        <taxon>Acanthopleuribacterales</taxon>
        <taxon>Acanthopleuribacteraceae</taxon>
        <taxon>Acanthopleuribacter</taxon>
    </lineage>
</organism>
<dbReference type="PANTHER" id="PTHR48111">
    <property type="entry name" value="REGULATOR OF RPOS"/>
    <property type="match status" value="1"/>
</dbReference>
<dbReference type="PANTHER" id="PTHR48111:SF47">
    <property type="entry name" value="TRANSCRIPTIONAL REGULATORY PROTEIN RSTA"/>
    <property type="match status" value="1"/>
</dbReference>
<evidence type="ECO:0000256" key="2">
    <source>
        <dbReference type="ARBA" id="ARBA00023012"/>
    </source>
</evidence>
<dbReference type="PROSITE" id="PS50110">
    <property type="entry name" value="RESPONSE_REGULATORY"/>
    <property type="match status" value="1"/>
</dbReference>
<protein>
    <submittedName>
        <fullName evidence="10">Response regulator transcription factor</fullName>
    </submittedName>
</protein>
<dbReference type="Gene3D" id="1.10.10.10">
    <property type="entry name" value="Winged helix-like DNA-binding domain superfamily/Winged helix DNA-binding domain"/>
    <property type="match status" value="1"/>
</dbReference>
<comment type="caution">
    <text evidence="10">The sequence shown here is derived from an EMBL/GenBank/DDBJ whole genome shotgun (WGS) entry which is preliminary data.</text>
</comment>
<sequence>MPHILLVEDDMLMADLLVQFLESEGFTVDHAPDGPKGVEKILARQPDLVILDLMMPGLNGLQVCKQVRPQYPGPIIMLTAVDEDLTEVTALNTGIDDFITKPFRSSVLLARMGSLLRRAGRSMDAPEELRVQNLTINAQTRTVSLSDQPLPISDTEFELLWFLMEHAGKVLNRDMIYKAIKGIDYDGLDRSIDMRISCLRKKLKKEAPDRTYIKTVWGRGYLVVPN</sequence>
<keyword evidence="2" id="KW-0902">Two-component regulatory system</keyword>
<dbReference type="Gene3D" id="3.40.50.2300">
    <property type="match status" value="1"/>
</dbReference>
<dbReference type="InterPro" id="IPR001867">
    <property type="entry name" value="OmpR/PhoB-type_DNA-bd"/>
</dbReference>
<evidence type="ECO:0000256" key="1">
    <source>
        <dbReference type="ARBA" id="ARBA00022553"/>
    </source>
</evidence>
<evidence type="ECO:0000256" key="6">
    <source>
        <dbReference type="PROSITE-ProRule" id="PRU00169"/>
    </source>
</evidence>
<dbReference type="Pfam" id="PF00072">
    <property type="entry name" value="Response_reg"/>
    <property type="match status" value="1"/>
</dbReference>
<dbReference type="CDD" id="cd17574">
    <property type="entry name" value="REC_OmpR"/>
    <property type="match status" value="1"/>
</dbReference>
<dbReference type="InterPro" id="IPR001789">
    <property type="entry name" value="Sig_transdc_resp-reg_receiver"/>
</dbReference>
<dbReference type="InterPro" id="IPR011006">
    <property type="entry name" value="CheY-like_superfamily"/>
</dbReference>
<reference evidence="10" key="1">
    <citation type="submission" date="2021-03" db="EMBL/GenBank/DDBJ databases">
        <authorList>
            <person name="Wang G."/>
        </authorList>
    </citation>
    <scope>NUCLEOTIDE SEQUENCE</scope>
    <source>
        <strain evidence="10">KCTC 12899</strain>
    </source>
</reference>
<evidence type="ECO:0000256" key="3">
    <source>
        <dbReference type="ARBA" id="ARBA00023015"/>
    </source>
</evidence>
<gene>
    <name evidence="10" type="ORF">J3U88_22455</name>
</gene>
<dbReference type="AlphaFoldDB" id="A0A8J7QCJ3"/>
<dbReference type="FunFam" id="3.40.50.2300:FF:000001">
    <property type="entry name" value="DNA-binding response regulator PhoB"/>
    <property type="match status" value="1"/>
</dbReference>
<accession>A0A8J7QCJ3</accession>
<dbReference type="CDD" id="cd00383">
    <property type="entry name" value="trans_reg_C"/>
    <property type="match status" value="1"/>
</dbReference>
<dbReference type="GO" id="GO:0006355">
    <property type="term" value="P:regulation of DNA-templated transcription"/>
    <property type="evidence" value="ECO:0007669"/>
    <property type="project" value="InterPro"/>
</dbReference>
<keyword evidence="5" id="KW-0804">Transcription</keyword>
<dbReference type="SMART" id="SM00862">
    <property type="entry name" value="Trans_reg_C"/>
    <property type="match status" value="1"/>
</dbReference>
<evidence type="ECO:0000256" key="5">
    <source>
        <dbReference type="ARBA" id="ARBA00023163"/>
    </source>
</evidence>
<name>A0A8J7QCJ3_9BACT</name>
<dbReference type="GO" id="GO:0000976">
    <property type="term" value="F:transcription cis-regulatory region binding"/>
    <property type="evidence" value="ECO:0007669"/>
    <property type="project" value="TreeGrafter"/>
</dbReference>
<dbReference type="PROSITE" id="PS51755">
    <property type="entry name" value="OMPR_PHOB"/>
    <property type="match status" value="1"/>
</dbReference>
<evidence type="ECO:0000256" key="4">
    <source>
        <dbReference type="ARBA" id="ARBA00023125"/>
    </source>
</evidence>
<dbReference type="Pfam" id="PF00486">
    <property type="entry name" value="Trans_reg_C"/>
    <property type="match status" value="1"/>
</dbReference>
<dbReference type="Proteomes" id="UP000664417">
    <property type="component" value="Unassembled WGS sequence"/>
</dbReference>
<evidence type="ECO:0000313" key="11">
    <source>
        <dbReference type="Proteomes" id="UP000664417"/>
    </source>
</evidence>
<keyword evidence="3" id="KW-0805">Transcription regulation</keyword>
<dbReference type="EMBL" id="JAFREP010000023">
    <property type="protein sequence ID" value="MBO1321259.1"/>
    <property type="molecule type" value="Genomic_DNA"/>
</dbReference>
<dbReference type="SUPFAM" id="SSF52172">
    <property type="entry name" value="CheY-like"/>
    <property type="match status" value="1"/>
</dbReference>